<reference evidence="2" key="1">
    <citation type="submission" date="2019-04" db="EMBL/GenBank/DDBJ databases">
        <title>Genome sequence of Pseudomonas putida 1290, an auxin catabolizing strain.</title>
        <authorList>
            <person name="Laird T.S."/>
            <person name="Leveau J.H.J."/>
        </authorList>
    </citation>
    <scope>NUCLEOTIDE SEQUENCE [LARGE SCALE GENOMIC DNA]</scope>
    <source>
        <strain evidence="2">1290</strain>
    </source>
</reference>
<evidence type="ECO:0000313" key="2">
    <source>
        <dbReference type="Proteomes" id="UP000298551"/>
    </source>
</evidence>
<name>A0A4D6X8B7_PSEPU</name>
<protein>
    <submittedName>
        <fullName evidence="1">Uncharacterized protein</fullName>
    </submittedName>
</protein>
<dbReference type="AlphaFoldDB" id="A0A4D6X8B7"/>
<dbReference type="OrthoDB" id="6739508at2"/>
<accession>A0A4D6X8B7</accession>
<dbReference type="Proteomes" id="UP000298551">
    <property type="component" value="Chromosome"/>
</dbReference>
<dbReference type="RefSeq" id="WP_136913126.1">
    <property type="nucleotide sequence ID" value="NZ_CP039371.1"/>
</dbReference>
<sequence length="647" mass="73036">MKDVPTLPSSVDAWLWNFELTLGSSAPMAFNNGRQQIKVNVEVQANEHTGLAITPEQLESITLVVKQADGSYAPLSTDPRQAWFYSKEHDPRFDYYPTLNTFTASSPVARVLFDAPKTVSFFVSSRATAGSQLALRARITQSPGVHYYTDNIPFDSSLELTAMAAPSSSFPEDYIFEQVRDEGSVASGTFIHEWALSPRTVDFAYAEFLKYDRRGMIRWHERAFDERFATHVGIALPGDTHVHYDETLGLQGDFVDNRKVHHVDHVSDGQLVVLAQGDHHIPYFSGAPRREGPCTLHAVDRHGTSHYLNIGFDGKQRVDLRVTTRRAPRPRSASTAHLDFFQVRGLNSDQDNTQCVLYANGYQQTPITVVVGARNHRGEIIEVPDHILDQVEFIDYNTGARLPPSQYSISRFKNPCFDFHPSNFTARHFTSRNANFSGQGSSRTFYLSTKAVGTTKLGARLTYGGRTYHTNNRATATGGDVISGRSNSSASLRGLSQDYTFRADRFSVERVDLKSGDNWDLDRYELRFSDPNYQIRYSEHTPSHQNNWHYRRESRGFYQQAAYQVNDTREIIYPNLTITNRRIAFPINTPRGVAHAIRLRTRLGPPSPKRNGSTKVTYVDQYGNRHPLWLNPAAGGNLLKVSDRDES</sequence>
<gene>
    <name evidence="1" type="ORF">E6B08_05710</name>
</gene>
<organism evidence="1 2">
    <name type="scientific">Pseudomonas putida</name>
    <name type="common">Arthrobacter siderocapsulatus</name>
    <dbReference type="NCBI Taxonomy" id="303"/>
    <lineage>
        <taxon>Bacteria</taxon>
        <taxon>Pseudomonadati</taxon>
        <taxon>Pseudomonadota</taxon>
        <taxon>Gammaproteobacteria</taxon>
        <taxon>Pseudomonadales</taxon>
        <taxon>Pseudomonadaceae</taxon>
        <taxon>Pseudomonas</taxon>
    </lineage>
</organism>
<proteinExistence type="predicted"/>
<dbReference type="EMBL" id="CP039371">
    <property type="protein sequence ID" value="QCI10931.1"/>
    <property type="molecule type" value="Genomic_DNA"/>
</dbReference>
<evidence type="ECO:0000313" key="1">
    <source>
        <dbReference type="EMBL" id="QCI10931.1"/>
    </source>
</evidence>